<dbReference type="Pfam" id="PF13927">
    <property type="entry name" value="Ig_3"/>
    <property type="match status" value="1"/>
</dbReference>
<feature type="domain" description="Ig-like" evidence="7">
    <location>
        <begin position="564"/>
        <end position="648"/>
    </location>
</feature>
<evidence type="ECO:0000256" key="4">
    <source>
        <dbReference type="SAM" id="MobiDB-lite"/>
    </source>
</evidence>
<dbReference type="OrthoDB" id="6106100at2759"/>
<dbReference type="GO" id="GO:0016020">
    <property type="term" value="C:membrane"/>
    <property type="evidence" value="ECO:0007669"/>
    <property type="project" value="UniProtKB-SubCell"/>
</dbReference>
<dbReference type="EnsemblMetazoa" id="AAEL004098-RD">
    <property type="protein sequence ID" value="AAEL004098-PD"/>
    <property type="gene ID" value="AAEL004098"/>
</dbReference>
<feature type="domain" description="Ig-like" evidence="7">
    <location>
        <begin position="354"/>
        <end position="445"/>
    </location>
</feature>
<comment type="subcellular location">
    <subcellularLocation>
        <location evidence="1">Membrane</location>
        <topology evidence="1">Single-pass membrane protein</topology>
    </subcellularLocation>
</comment>
<proteinExistence type="predicted"/>
<feature type="compositionally biased region" description="Low complexity" evidence="4">
    <location>
        <begin position="1186"/>
        <end position="1208"/>
    </location>
</feature>
<protein>
    <recommendedName>
        <fullName evidence="7">Ig-like domain-containing protein</fullName>
    </recommendedName>
</protein>
<keyword evidence="5" id="KW-0812">Transmembrane</keyword>
<dbReference type="EnsemblMetazoa" id="AAEL004098-RO">
    <property type="protein sequence ID" value="AAEL004098-PO"/>
    <property type="gene ID" value="AAEL004098"/>
</dbReference>
<feature type="transmembrane region" description="Helical" evidence="5">
    <location>
        <begin position="955"/>
        <end position="979"/>
    </location>
</feature>
<feature type="compositionally biased region" description="Polar residues" evidence="4">
    <location>
        <begin position="1221"/>
        <end position="1241"/>
    </location>
</feature>
<accession>A0A6I8T915</accession>
<dbReference type="Pfam" id="PF07679">
    <property type="entry name" value="I-set"/>
    <property type="match status" value="1"/>
</dbReference>
<feature type="region of interest" description="Disordered" evidence="4">
    <location>
        <begin position="1565"/>
        <end position="1615"/>
    </location>
</feature>
<dbReference type="InParanoid" id="A0A6I8T915"/>
<dbReference type="Proteomes" id="UP000008820">
    <property type="component" value="Chromosome 3"/>
</dbReference>
<feature type="region of interest" description="Disordered" evidence="4">
    <location>
        <begin position="1162"/>
        <end position="1257"/>
    </location>
</feature>
<organism evidence="8 9">
    <name type="scientific">Aedes aegypti</name>
    <name type="common">Yellowfever mosquito</name>
    <name type="synonym">Culex aegypti</name>
    <dbReference type="NCBI Taxonomy" id="7159"/>
    <lineage>
        <taxon>Eukaryota</taxon>
        <taxon>Metazoa</taxon>
        <taxon>Ecdysozoa</taxon>
        <taxon>Arthropoda</taxon>
        <taxon>Hexapoda</taxon>
        <taxon>Insecta</taxon>
        <taxon>Pterygota</taxon>
        <taxon>Neoptera</taxon>
        <taxon>Endopterygota</taxon>
        <taxon>Diptera</taxon>
        <taxon>Nematocera</taxon>
        <taxon>Culicoidea</taxon>
        <taxon>Culicidae</taxon>
        <taxon>Culicinae</taxon>
        <taxon>Aedini</taxon>
        <taxon>Aedes</taxon>
        <taxon>Stegomyia</taxon>
    </lineage>
</organism>
<dbReference type="PANTHER" id="PTHR23278:SF32">
    <property type="entry name" value="NEUROMUSCULIN, ISOFORM E"/>
    <property type="match status" value="1"/>
</dbReference>
<dbReference type="InterPro" id="IPR007110">
    <property type="entry name" value="Ig-like_dom"/>
</dbReference>
<feature type="region of interest" description="Disordered" evidence="4">
    <location>
        <begin position="1472"/>
        <end position="1502"/>
    </location>
</feature>
<gene>
    <name evidence="8" type="primary">5564135</name>
</gene>
<dbReference type="Pfam" id="PF08205">
    <property type="entry name" value="C2-set_2"/>
    <property type="match status" value="2"/>
</dbReference>
<feature type="domain" description="Ig-like" evidence="7">
    <location>
        <begin position="17"/>
        <end position="125"/>
    </location>
</feature>
<dbReference type="InterPro" id="IPR003599">
    <property type="entry name" value="Ig_sub"/>
</dbReference>
<dbReference type="EnsemblMetazoa" id="AAEL004098-RF">
    <property type="protein sequence ID" value="AAEL004098-PF"/>
    <property type="gene ID" value="AAEL004098"/>
</dbReference>
<keyword evidence="2 5" id="KW-0472">Membrane</keyword>
<feature type="signal peptide" evidence="6">
    <location>
        <begin position="1"/>
        <end position="20"/>
    </location>
</feature>
<evidence type="ECO:0000256" key="1">
    <source>
        <dbReference type="ARBA" id="ARBA00004167"/>
    </source>
</evidence>
<dbReference type="InterPro" id="IPR013162">
    <property type="entry name" value="CD80_C2-set"/>
</dbReference>
<feature type="compositionally biased region" description="Polar residues" evidence="4">
    <location>
        <begin position="1162"/>
        <end position="1185"/>
    </location>
</feature>
<evidence type="ECO:0000313" key="8">
    <source>
        <dbReference type="EnsemblMetazoa" id="AAEL004098-PJ"/>
    </source>
</evidence>
<feature type="domain" description="Ig-like" evidence="7">
    <location>
        <begin position="856"/>
        <end position="940"/>
    </location>
</feature>
<evidence type="ECO:0000256" key="5">
    <source>
        <dbReference type="SAM" id="Phobius"/>
    </source>
</evidence>
<dbReference type="SUPFAM" id="SSF48726">
    <property type="entry name" value="Immunoglobulin"/>
    <property type="match status" value="8"/>
</dbReference>
<reference evidence="8" key="2">
    <citation type="submission" date="2020-05" db="UniProtKB">
        <authorList>
            <consortium name="EnsemblMetazoa"/>
        </authorList>
    </citation>
    <scope>IDENTIFICATION</scope>
    <source>
        <strain evidence="8">LVP_AGWG</strain>
    </source>
</reference>
<dbReference type="EnsemblMetazoa" id="AAEL004098-RQ">
    <property type="protein sequence ID" value="AAEL004098-PQ"/>
    <property type="gene ID" value="AAEL004098"/>
</dbReference>
<name>A0A6I8T915_AEDAE</name>
<feature type="compositionally biased region" description="Low complexity" evidence="4">
    <location>
        <begin position="1478"/>
        <end position="1502"/>
    </location>
</feature>
<evidence type="ECO:0000256" key="3">
    <source>
        <dbReference type="ARBA" id="ARBA00023157"/>
    </source>
</evidence>
<feature type="compositionally biased region" description="Polar residues" evidence="4">
    <location>
        <begin position="1063"/>
        <end position="1080"/>
    </location>
</feature>
<dbReference type="SMART" id="SM00408">
    <property type="entry name" value="IGc2"/>
    <property type="match status" value="4"/>
</dbReference>
<feature type="domain" description="Ig-like" evidence="7">
    <location>
        <begin position="452"/>
        <end position="559"/>
    </location>
</feature>
<feature type="domain" description="Ig-like" evidence="7">
    <location>
        <begin position="243"/>
        <end position="348"/>
    </location>
</feature>
<dbReference type="PROSITE" id="PS50835">
    <property type="entry name" value="IG_LIKE"/>
    <property type="match status" value="9"/>
</dbReference>
<dbReference type="Gene3D" id="2.60.40.10">
    <property type="entry name" value="Immunoglobulins"/>
    <property type="match status" value="8"/>
</dbReference>
<dbReference type="InterPro" id="IPR003598">
    <property type="entry name" value="Ig_sub2"/>
</dbReference>
<reference evidence="8 9" key="1">
    <citation type="submission" date="2017-06" db="EMBL/GenBank/DDBJ databases">
        <title>Aedes aegypti genome working group (AGWG) sequencing and assembly.</title>
        <authorList>
            <consortium name="Aedes aegypti Genome Working Group (AGWG)"/>
            <person name="Matthews B.J."/>
        </authorList>
    </citation>
    <scope>NUCLEOTIDE SEQUENCE [LARGE SCALE GENOMIC DNA]</scope>
    <source>
        <strain evidence="8 9">LVP_AGWG</strain>
    </source>
</reference>
<dbReference type="EnsemblMetazoa" id="AAEL004098-RB">
    <property type="protein sequence ID" value="AAEL004098-PB"/>
    <property type="gene ID" value="AAEL004098"/>
</dbReference>
<sequence>MNSIVIISLWILLLLNEVLCQVPDETVKVLRSEKVELTCPIDVDTCGELHSLKWFKGTDRIAVVSGDGEVAKVEGSYNDRVYLAHENKRSRLIFKNVEISDEDTYLCETTFLEPSEACENSGAYSIALNVYAIPSVIALQDGSRNSIKNGSHIGPMREGQDLQVVCEVYGARPVPVISWHRSGSVVRDSQIVEDHNGLFTVKSTLSLTLSRQELGATYICRVEMKELSLVVDNHFHIDLQVRPTKINLSGVEHHTVQGTKVLLQCQVSGARPAANMTWYNSTRLIPDETNEITSVSTQTYLQNDGTFETISQMIFTATRFENGASIRCEADNIVMRQDGDRPLHDTLTLEVMYPPVVRVGAENITVNETQDFLLKCDYEANPASLESVKWFRNDQEIKLDSRRHDGGNPENIGLIIKNSTRGDIGAYKCELANSIGKDLSDNEINVDVLYKPTVVLNMDPETPVIENDQANITLLCNIVDGNPLLLTKVRWFLDGEFLKELPECDDDGDGNSLGDENLCEVDPTKMLLQNVGREFIGNYSCQGFNLGGWGDISEENSLDIYYEPGNATITHFPYIGIKRRSVTFNCSVEDRGNPPATRFRWLRGDKPAKDVVTPSWTVDPVGLDSRTTFTCFAYNEGGEGNAAVAHLEVHAPPAFVQKLHPYTGALYSTSNISLACRVECVPSCAISWFKDGVGIEDYDERYYITSTYLPAEPATGDFESAYSVLHFNMSAWPDGMLDRIRDSSNYSCVSSNNSAGPGVRSTTYFGVEYPPENTSLSSPSISVEEGKIPPRIVCSSRAYPEPEFSWWRNAVNIVNGSSLIVNTVMERSDAGVYTCVASNKHGNHSTDAVIDIHYKPTCTITRKEVNDEDILICTAIGSPKESEFDWSLKYENDTLQNHKTRGDAYESILVLENDVSAMRTYVCVATNSVGMGKPCEIEVAGYVAWWLKGDILTPYILIAAVAALLLAVILICVIIICICRRKRRQDKSSIQIEEIEDAEFSFMKNQRSPTKPKPDASENIQQYDKTVRWRIRRFFEKRNSIDLLKLSTQNVITYVKKPQVATTTPSANANSISAKEPQQTSDDRNANVPSTSADVVVTGGTSTAGESQIEPGEYENLPFHGMQTPPKKAMLAKNSLAPAVKCPNKSLTPSCFPTHPYNYINYQQRDSNSKPTASLSSYNTSQSTVLTNQSNMSSLSNSQDSSSNTNNSYHSKTIERKKPNQHQQLLDNSDTLSTHSFSSGKSLKRPPGPGGTCGENKKLIDLETVTPLYENLTDSIQIHESPMGNAGNGIGAKFAIDGQERYKISLRKPRKSSSRSNSAVSNSYYDCIKPIPAPRHRKYASTTSLFSKNIQMYSNKLDPIYMNLPVSSGYETDPRSNDEFNSSECPSAYDNQYFEITQHQTRILIPKELFPVDRSNQVKINQLLKKNLVSSNRRHIKLPLQKHHSFNFQSSQTVEATVRDLKIKSHSISSKTLRDYRNSSNISSSNNNNNHIINSSSSSNNISGNSNNNIITSSNFISSNSNSKFPTSNATNPFINSSNTLATLTSSSSSRRSLAVARQHTTLATATLATVRQHPTSSRSQSEDESSSDPEPIKPPPPPPHYHHQPSKPKHSHHSTLVVGERGGAGIITSTTAAGSIISAPHSQIYKYDTNSIAFKPITPVPTSTPAITNSKSSVNNMCKDKFAIK</sequence>
<dbReference type="CDD" id="cd00096">
    <property type="entry name" value="Ig"/>
    <property type="match status" value="1"/>
</dbReference>
<dbReference type="SMART" id="SM00409">
    <property type="entry name" value="IG"/>
    <property type="match status" value="7"/>
</dbReference>
<keyword evidence="9" id="KW-1185">Reference proteome</keyword>
<dbReference type="EnsemblMetazoa" id="AAEL004098-RG">
    <property type="protein sequence ID" value="AAEL004098-PG"/>
    <property type="gene ID" value="AAEL004098"/>
</dbReference>
<dbReference type="EnsemblMetazoa" id="AAEL004098-RH">
    <property type="protein sequence ID" value="AAEL004098-PH"/>
    <property type="gene ID" value="AAEL004098"/>
</dbReference>
<feature type="domain" description="Ig-like" evidence="7">
    <location>
        <begin position="134"/>
        <end position="230"/>
    </location>
</feature>
<dbReference type="InterPro" id="IPR036179">
    <property type="entry name" value="Ig-like_dom_sf"/>
</dbReference>
<dbReference type="EnsemblMetazoa" id="AAEL004098-RL">
    <property type="protein sequence ID" value="AAEL004098-PL"/>
    <property type="gene ID" value="AAEL004098"/>
</dbReference>
<dbReference type="EnsemblMetazoa" id="AAEL004098-RK">
    <property type="protein sequence ID" value="AAEL004098-PK"/>
    <property type="gene ID" value="AAEL004098"/>
</dbReference>
<feature type="region of interest" description="Disordered" evidence="4">
    <location>
        <begin position="1063"/>
        <end position="1112"/>
    </location>
</feature>
<feature type="domain" description="Ig-like" evidence="7">
    <location>
        <begin position="653"/>
        <end position="764"/>
    </location>
</feature>
<evidence type="ECO:0000259" key="7">
    <source>
        <dbReference type="PROSITE" id="PS50835"/>
    </source>
</evidence>
<evidence type="ECO:0000256" key="6">
    <source>
        <dbReference type="SAM" id="SignalP"/>
    </source>
</evidence>
<dbReference type="EnsemblMetazoa" id="AAEL004098-RJ">
    <property type="protein sequence ID" value="AAEL004098-PJ"/>
    <property type="gene ID" value="AAEL004098"/>
</dbReference>
<feature type="compositionally biased region" description="Polar residues" evidence="4">
    <location>
        <begin position="1087"/>
        <end position="1106"/>
    </location>
</feature>
<evidence type="ECO:0000313" key="9">
    <source>
        <dbReference type="Proteomes" id="UP000008820"/>
    </source>
</evidence>
<dbReference type="EnsemblMetazoa" id="AAEL004098-RN">
    <property type="protein sequence ID" value="AAEL004098-PN"/>
    <property type="gene ID" value="AAEL004098"/>
</dbReference>
<feature type="domain" description="Ig-like" evidence="7">
    <location>
        <begin position="771"/>
        <end position="851"/>
    </location>
</feature>
<feature type="chain" id="PRO_5036386572" description="Ig-like domain-containing protein" evidence="6">
    <location>
        <begin position="21"/>
        <end position="1686"/>
    </location>
</feature>
<dbReference type="PANTHER" id="PTHR23278">
    <property type="entry name" value="SIDESTEP PROTEIN"/>
    <property type="match status" value="1"/>
</dbReference>
<keyword evidence="6" id="KW-0732">Signal</keyword>
<dbReference type="InterPro" id="IPR013783">
    <property type="entry name" value="Ig-like_fold"/>
</dbReference>
<feature type="compositionally biased region" description="Basic residues" evidence="4">
    <location>
        <begin position="1601"/>
        <end position="1614"/>
    </location>
</feature>
<keyword evidence="3" id="KW-1015">Disulfide bond</keyword>
<evidence type="ECO:0000256" key="2">
    <source>
        <dbReference type="ARBA" id="ARBA00023136"/>
    </source>
</evidence>
<keyword evidence="5" id="KW-1133">Transmembrane helix</keyword>
<dbReference type="InterPro" id="IPR013098">
    <property type="entry name" value="Ig_I-set"/>
</dbReference>